<keyword evidence="4" id="KW-1185">Reference proteome</keyword>
<keyword evidence="2" id="KW-0472">Membrane</keyword>
<dbReference type="RefSeq" id="WP_150877364.1">
    <property type="nucleotide sequence ID" value="NZ_VTWS01000003.1"/>
</dbReference>
<dbReference type="Pfam" id="PF10066">
    <property type="entry name" value="DUF2304"/>
    <property type="match status" value="1"/>
</dbReference>
<dbReference type="EMBL" id="VTWS01000003">
    <property type="protein sequence ID" value="KAA9354005.1"/>
    <property type="molecule type" value="Genomic_DNA"/>
</dbReference>
<dbReference type="AlphaFoldDB" id="A0A5N1JFY5"/>
<gene>
    <name evidence="3" type="ORF">F0P93_15435</name>
</gene>
<evidence type="ECO:0000313" key="4">
    <source>
        <dbReference type="Proteomes" id="UP000326344"/>
    </source>
</evidence>
<sequence>MESLPITIQVFSLIGTLIFLAFIARLIVRGKLREEYSFIWIVCAIILLVFAAWRDGLTQISRLLGVFYPPSLIFLTAIFAIICFLVHLSVVNSKLQNSIKELTQEVAILKKEVTDLQVPDKLVMANESQTNLP</sequence>
<evidence type="ECO:0000313" key="3">
    <source>
        <dbReference type="EMBL" id="KAA9354005.1"/>
    </source>
</evidence>
<reference evidence="3 4" key="1">
    <citation type="submission" date="2019-09" db="EMBL/GenBank/DDBJ databases">
        <title>Genome Sequence of Larkinella sp MA1.</title>
        <authorList>
            <person name="Srinivasan S."/>
        </authorList>
    </citation>
    <scope>NUCLEOTIDE SEQUENCE [LARGE SCALE GENOMIC DNA]</scope>
    <source>
        <strain evidence="3 4">MA1</strain>
    </source>
</reference>
<name>A0A5N1JFY5_9BACT</name>
<feature type="coiled-coil region" evidence="1">
    <location>
        <begin position="85"/>
        <end position="112"/>
    </location>
</feature>
<feature type="transmembrane region" description="Helical" evidence="2">
    <location>
        <begin position="6"/>
        <end position="24"/>
    </location>
</feature>
<organism evidence="3 4">
    <name type="scientific">Larkinella humicola</name>
    <dbReference type="NCBI Taxonomy" id="2607654"/>
    <lineage>
        <taxon>Bacteria</taxon>
        <taxon>Pseudomonadati</taxon>
        <taxon>Bacteroidota</taxon>
        <taxon>Cytophagia</taxon>
        <taxon>Cytophagales</taxon>
        <taxon>Spirosomataceae</taxon>
        <taxon>Larkinella</taxon>
    </lineage>
</organism>
<keyword evidence="1" id="KW-0175">Coiled coil</keyword>
<proteinExistence type="predicted"/>
<feature type="transmembrane region" description="Helical" evidence="2">
    <location>
        <begin position="73"/>
        <end position="91"/>
    </location>
</feature>
<protein>
    <submittedName>
        <fullName evidence="3">DUF2304 domain-containing protein</fullName>
    </submittedName>
</protein>
<evidence type="ECO:0000256" key="2">
    <source>
        <dbReference type="SAM" id="Phobius"/>
    </source>
</evidence>
<evidence type="ECO:0000256" key="1">
    <source>
        <dbReference type="SAM" id="Coils"/>
    </source>
</evidence>
<keyword evidence="2" id="KW-1133">Transmembrane helix</keyword>
<accession>A0A5N1JFY5</accession>
<keyword evidence="2" id="KW-0812">Transmembrane</keyword>
<dbReference type="InterPro" id="IPR019277">
    <property type="entry name" value="DUF2304"/>
</dbReference>
<feature type="transmembrane region" description="Helical" evidence="2">
    <location>
        <begin position="36"/>
        <end position="53"/>
    </location>
</feature>
<comment type="caution">
    <text evidence="3">The sequence shown here is derived from an EMBL/GenBank/DDBJ whole genome shotgun (WGS) entry which is preliminary data.</text>
</comment>
<dbReference type="Proteomes" id="UP000326344">
    <property type="component" value="Unassembled WGS sequence"/>
</dbReference>